<name>A0ACB0KN52_TRIPR</name>
<organism evidence="1 2">
    <name type="scientific">Trifolium pratense</name>
    <name type="common">Red clover</name>
    <dbReference type="NCBI Taxonomy" id="57577"/>
    <lineage>
        <taxon>Eukaryota</taxon>
        <taxon>Viridiplantae</taxon>
        <taxon>Streptophyta</taxon>
        <taxon>Embryophyta</taxon>
        <taxon>Tracheophyta</taxon>
        <taxon>Spermatophyta</taxon>
        <taxon>Magnoliopsida</taxon>
        <taxon>eudicotyledons</taxon>
        <taxon>Gunneridae</taxon>
        <taxon>Pentapetalae</taxon>
        <taxon>rosids</taxon>
        <taxon>fabids</taxon>
        <taxon>Fabales</taxon>
        <taxon>Fabaceae</taxon>
        <taxon>Papilionoideae</taxon>
        <taxon>50 kb inversion clade</taxon>
        <taxon>NPAAA clade</taxon>
        <taxon>Hologalegina</taxon>
        <taxon>IRL clade</taxon>
        <taxon>Trifolieae</taxon>
        <taxon>Trifolium</taxon>
    </lineage>
</organism>
<proteinExistence type="predicted"/>
<sequence length="288" mass="32808">MSSLLLWFNGLLAKPKTKPLEVTSSMRASSPVRTKHGSQTPSESQKPPAFNMFYRMLLDAYGKKIVIFLDYDGTLSPIVKNPDRAFMSTKMRATLKDIARHFPTTIVSWRCLDKEERIKDSKPPRGKFTTYTPLNASRDRIFAEVSAADFKKAGIHFPRQQPMNANTDRTKFCRYHKSHGHVTEDCVHLKDAIEILIQKGYARRYLQNDEQGQQQQQRREPQEVAMAIDVPEQENRGIIPQALAISAPEIPLPSPGGRAQQNYPRLSEKKVRGAGKRLLSDSHHRLQT</sequence>
<evidence type="ECO:0000313" key="1">
    <source>
        <dbReference type="EMBL" id="CAJ2657837.1"/>
    </source>
</evidence>
<protein>
    <submittedName>
        <fullName evidence="1">Uncharacterized protein</fullName>
    </submittedName>
</protein>
<comment type="caution">
    <text evidence="1">The sequence shown here is derived from an EMBL/GenBank/DDBJ whole genome shotgun (WGS) entry which is preliminary data.</text>
</comment>
<dbReference type="EMBL" id="CASHSV030000311">
    <property type="protein sequence ID" value="CAJ2657837.1"/>
    <property type="molecule type" value="Genomic_DNA"/>
</dbReference>
<evidence type="ECO:0000313" key="2">
    <source>
        <dbReference type="Proteomes" id="UP001177021"/>
    </source>
</evidence>
<accession>A0ACB0KN52</accession>
<dbReference type="Proteomes" id="UP001177021">
    <property type="component" value="Unassembled WGS sequence"/>
</dbReference>
<reference evidence="1" key="1">
    <citation type="submission" date="2023-10" db="EMBL/GenBank/DDBJ databases">
        <authorList>
            <person name="Rodriguez Cubillos JULIANA M."/>
            <person name="De Vega J."/>
        </authorList>
    </citation>
    <scope>NUCLEOTIDE SEQUENCE</scope>
</reference>
<gene>
    <name evidence="1" type="ORF">MILVUS5_LOCUS24324</name>
</gene>
<keyword evidence="2" id="KW-1185">Reference proteome</keyword>